<evidence type="ECO:0000313" key="10">
    <source>
        <dbReference type="EMBL" id="BAI65574.1"/>
    </source>
</evidence>
<accession>D2NPK6</accession>
<feature type="binding site" evidence="8">
    <location>
        <position position="155"/>
    </location>
    <ligand>
        <name>Zn(2+)</name>
        <dbReference type="ChEBI" id="CHEBI:29105"/>
    </ligand>
</feature>
<keyword evidence="5 8" id="KW-0862">Zinc</keyword>
<dbReference type="Pfam" id="PF20511">
    <property type="entry name" value="PMI_typeI_cat"/>
    <property type="match status" value="1"/>
</dbReference>
<reference evidence="10 11" key="3">
    <citation type="journal article" date="2010" name="Sequencing">
        <title>Complete Genome Sequence of Rothia mucilaginosa DY-18: A Clinical Isolate with Dense Meshwork-Like Structures from a Persistent Apical Periodontitis Lesion.</title>
        <authorList>
            <person name="Yamane K."/>
            <person name="Nambu T."/>
            <person name="Yamanaka T."/>
            <person name="Mashimo C."/>
            <person name="Sugimori C."/>
            <person name="Leung K.-P."/>
            <person name="Fukushima H."/>
        </authorList>
    </citation>
    <scope>NUCLEOTIDE SEQUENCE [LARGE SCALE GENOMIC DNA]</scope>
    <source>
        <strain evidence="10 11">DY-18</strain>
    </source>
</reference>
<dbReference type="InterPro" id="IPR011051">
    <property type="entry name" value="RmlC_Cupin_sf"/>
</dbReference>
<dbReference type="EC" id="5.3.1.8" evidence="3"/>
<organism evidence="10 11">
    <name type="scientific">Rothia mucilaginosa (strain DY-18)</name>
    <name type="common">Stomatococcus mucilaginosus</name>
    <dbReference type="NCBI Taxonomy" id="680646"/>
    <lineage>
        <taxon>Bacteria</taxon>
        <taxon>Bacillati</taxon>
        <taxon>Actinomycetota</taxon>
        <taxon>Actinomycetes</taxon>
        <taxon>Micrococcales</taxon>
        <taxon>Micrococcaceae</taxon>
        <taxon>Rothia</taxon>
    </lineage>
</organism>
<protein>
    <recommendedName>
        <fullName evidence="3">mannose-6-phosphate isomerase</fullName>
        <ecNumber evidence="3">5.3.1.8</ecNumber>
    </recommendedName>
</protein>
<dbReference type="Proteomes" id="UP000001883">
    <property type="component" value="Chromosome"/>
</dbReference>
<dbReference type="eggNOG" id="COG1482">
    <property type="taxonomic scope" value="Bacteria"/>
</dbReference>
<feature type="binding site" evidence="8">
    <location>
        <position position="277"/>
    </location>
    <ligand>
        <name>Zn(2+)</name>
        <dbReference type="ChEBI" id="CHEBI:29105"/>
    </ligand>
</feature>
<dbReference type="SUPFAM" id="SSF51182">
    <property type="entry name" value="RmlC-like cupins"/>
    <property type="match status" value="1"/>
</dbReference>
<evidence type="ECO:0000256" key="7">
    <source>
        <dbReference type="PIRSR" id="PIRSR001480-1"/>
    </source>
</evidence>
<evidence type="ECO:0000256" key="1">
    <source>
        <dbReference type="ARBA" id="ARBA00000757"/>
    </source>
</evidence>
<feature type="active site" evidence="7">
    <location>
        <position position="296"/>
    </location>
</feature>
<dbReference type="PIRSF" id="PIRSF001480">
    <property type="entry name" value="Mannose-6-phosphate_isomerase"/>
    <property type="match status" value="1"/>
</dbReference>
<comment type="cofactor">
    <cofactor evidence="8">
        <name>Zn(2+)</name>
        <dbReference type="ChEBI" id="CHEBI:29105"/>
    </cofactor>
    <text evidence="8">Binds 1 zinc ion per subunit.</text>
</comment>
<evidence type="ECO:0000256" key="2">
    <source>
        <dbReference type="ARBA" id="ARBA00010772"/>
    </source>
</evidence>
<gene>
    <name evidence="10" type="ordered locus">RMDY18_17420</name>
</gene>
<comment type="similarity">
    <text evidence="2">Belongs to the mannose-6-phosphate isomerase type 1 family.</text>
</comment>
<keyword evidence="4 8" id="KW-0479">Metal-binding</keyword>
<dbReference type="InterPro" id="IPR046457">
    <property type="entry name" value="PMI_typeI_cat"/>
</dbReference>
<dbReference type="PANTHER" id="PTHR10309:SF0">
    <property type="entry name" value="MANNOSE-6-PHOSPHATE ISOMERASE"/>
    <property type="match status" value="1"/>
</dbReference>
<dbReference type="HOGENOM" id="CLU_026967_1_1_11"/>
<dbReference type="InterPro" id="IPR001250">
    <property type="entry name" value="Man6P_Isoase-1"/>
</dbReference>
<comment type="catalytic activity">
    <reaction evidence="1">
        <text>D-mannose 6-phosphate = D-fructose 6-phosphate</text>
        <dbReference type="Rhea" id="RHEA:12356"/>
        <dbReference type="ChEBI" id="CHEBI:58735"/>
        <dbReference type="ChEBI" id="CHEBI:61527"/>
        <dbReference type="EC" id="5.3.1.8"/>
    </reaction>
</comment>
<dbReference type="GO" id="GO:0005829">
    <property type="term" value="C:cytosol"/>
    <property type="evidence" value="ECO:0007669"/>
    <property type="project" value="TreeGrafter"/>
</dbReference>
<dbReference type="STRING" id="680646.RMDY18_17420"/>
<dbReference type="InterPro" id="IPR016305">
    <property type="entry name" value="Mannose-6-P_Isomerase"/>
</dbReference>
<evidence type="ECO:0000313" key="11">
    <source>
        <dbReference type="Proteomes" id="UP000001883"/>
    </source>
</evidence>
<sequence>MYGFFITSLTPDNSRREVFPPMGEIFSLKNQIQNYAWGSREILGRMRGVPVPTEQPEAEVWVGAHPAAPSRATVDGTESPLNELIQAEPSRFLRPDRTSDWFPFLFKILAIDAPLSIQVHPTPEQAIAGFEDEQARGIAIDAPHRNYKDRYSKPETVIALTPMRVLTGVRTSAQLAELAKAFKADWLAERVKLTPKQLLTEIIRMPEDAAATAVEQLVEVASQLTGSDNALIADAAELVQIVAGKYPGDRGLLVAFVMNLVHLAPGESAFTPDGQVHAYVSGTAIELMNPSDNVMRAGLTAKHIDTEELIKVLGESQDAPVIQRPTPENAPVGTYAMWDERMSVTRIRVEEGKPQEYTFEGISAALSVSGEITIHAADGNGTEEFVLGATESVLHVGEPSAATLSGSGELYIASYV</sequence>
<feature type="domain" description="Phosphomannose isomerase type I catalytic" evidence="9">
    <location>
        <begin position="25"/>
        <end position="170"/>
    </location>
</feature>
<evidence type="ECO:0000256" key="4">
    <source>
        <dbReference type="ARBA" id="ARBA00022723"/>
    </source>
</evidence>
<dbReference type="NCBIfam" id="TIGR00218">
    <property type="entry name" value="manA"/>
    <property type="match status" value="1"/>
</dbReference>
<dbReference type="Gene3D" id="1.10.441.10">
    <property type="entry name" value="Phosphomannose Isomerase, domain 2"/>
    <property type="match status" value="1"/>
</dbReference>
<dbReference type="KEGG" id="rmu:RMDY18_17420"/>
<dbReference type="AlphaFoldDB" id="D2NPK6"/>
<proteinExistence type="inferred from homology"/>
<name>D2NPK6_ROTMD</name>
<dbReference type="EMBL" id="AP011540">
    <property type="protein sequence ID" value="BAI65574.1"/>
    <property type="molecule type" value="Genomic_DNA"/>
</dbReference>
<dbReference type="GO" id="GO:0009298">
    <property type="term" value="P:GDP-mannose biosynthetic process"/>
    <property type="evidence" value="ECO:0007669"/>
    <property type="project" value="InterPro"/>
</dbReference>
<dbReference type="CDD" id="cd07011">
    <property type="entry name" value="cupin_PMI_type_I_N"/>
    <property type="match status" value="1"/>
</dbReference>
<feature type="binding site" evidence="8">
    <location>
        <position position="120"/>
    </location>
    <ligand>
        <name>Zn(2+)</name>
        <dbReference type="ChEBI" id="CHEBI:29105"/>
    </ligand>
</feature>
<evidence type="ECO:0000259" key="9">
    <source>
        <dbReference type="Pfam" id="PF20511"/>
    </source>
</evidence>
<keyword evidence="6 10" id="KW-0413">Isomerase</keyword>
<reference evidence="10 11" key="2">
    <citation type="journal article" date="2010" name="J Osaka Dent Univ">
        <title>Isolation and identification of Rothia mucilaginosa from persistent apical periodontitis lesions.</title>
        <authorList>
            <person name="Yamane K."/>
            <person name="Yoshida M."/>
            <person name="Fujihira T."/>
            <person name="Baba T."/>
            <person name="Tsuji N."/>
            <person name="Hayashi H."/>
            <person name="Sugimori C."/>
            <person name="Yamanaka T."/>
            <person name="Mashimo C."/>
            <person name="Nambu T."/>
            <person name="Kawai H."/>
            <person name="Fukushima H."/>
        </authorList>
    </citation>
    <scope>NUCLEOTIDE SEQUENCE [LARGE SCALE GENOMIC DNA]</scope>
    <source>
        <strain evidence="10 11">DY-18</strain>
    </source>
</reference>
<dbReference type="GO" id="GO:0004476">
    <property type="term" value="F:mannose-6-phosphate isomerase activity"/>
    <property type="evidence" value="ECO:0007669"/>
    <property type="project" value="UniProtKB-EC"/>
</dbReference>
<keyword evidence="11" id="KW-1185">Reference proteome</keyword>
<dbReference type="InterPro" id="IPR014710">
    <property type="entry name" value="RmlC-like_jellyroll"/>
</dbReference>
<evidence type="ECO:0000256" key="5">
    <source>
        <dbReference type="ARBA" id="ARBA00022833"/>
    </source>
</evidence>
<evidence type="ECO:0000256" key="6">
    <source>
        <dbReference type="ARBA" id="ARBA00023235"/>
    </source>
</evidence>
<dbReference type="GO" id="GO:0008270">
    <property type="term" value="F:zinc ion binding"/>
    <property type="evidence" value="ECO:0007669"/>
    <property type="project" value="InterPro"/>
</dbReference>
<dbReference type="Gene3D" id="2.60.120.10">
    <property type="entry name" value="Jelly Rolls"/>
    <property type="match status" value="2"/>
</dbReference>
<reference evidence="11" key="1">
    <citation type="submission" date="2009-07" db="EMBL/GenBank/DDBJ databases">
        <title>Complete genome sequence of Rothia mucilaginosa DJ.</title>
        <authorList>
            <person name="Yamane K."/>
            <person name="Nambu T."/>
            <person name="Mashimo C."/>
            <person name="Sugimori C."/>
            <person name="Yamanaka T."/>
            <person name="Leung K."/>
            <person name="Fukushima H."/>
        </authorList>
    </citation>
    <scope>NUCLEOTIDE SEQUENCE [LARGE SCALE GENOMIC DNA]</scope>
    <source>
        <strain evidence="11">DY-18</strain>
    </source>
</reference>
<dbReference type="PRINTS" id="PR00714">
    <property type="entry name" value="MAN6PISMRASE"/>
</dbReference>
<dbReference type="GO" id="GO:0005975">
    <property type="term" value="P:carbohydrate metabolic process"/>
    <property type="evidence" value="ECO:0007669"/>
    <property type="project" value="InterPro"/>
</dbReference>
<evidence type="ECO:0000256" key="8">
    <source>
        <dbReference type="PIRSR" id="PIRSR001480-2"/>
    </source>
</evidence>
<dbReference type="PANTHER" id="PTHR10309">
    <property type="entry name" value="MANNOSE-6-PHOSPHATE ISOMERASE"/>
    <property type="match status" value="1"/>
</dbReference>
<evidence type="ECO:0000256" key="3">
    <source>
        <dbReference type="ARBA" id="ARBA00011956"/>
    </source>
</evidence>
<feature type="binding site" evidence="8">
    <location>
        <position position="118"/>
    </location>
    <ligand>
        <name>Zn(2+)</name>
        <dbReference type="ChEBI" id="CHEBI:29105"/>
    </ligand>
</feature>